<organism evidence="1 2">
    <name type="scientific">Paenibacillus vortex V453</name>
    <dbReference type="NCBI Taxonomy" id="715225"/>
    <lineage>
        <taxon>Bacteria</taxon>
        <taxon>Bacillati</taxon>
        <taxon>Bacillota</taxon>
        <taxon>Bacilli</taxon>
        <taxon>Bacillales</taxon>
        <taxon>Paenibacillaceae</taxon>
        <taxon>Paenibacillus</taxon>
    </lineage>
</organism>
<dbReference type="EMBL" id="ADHJ01000001">
    <property type="protein sequence ID" value="EFU43865.1"/>
    <property type="molecule type" value="Genomic_DNA"/>
</dbReference>
<gene>
    <name evidence="1" type="ORF">PVOR_01600</name>
</gene>
<name>A0A2R9T2G2_9BACL</name>
<dbReference type="AlphaFoldDB" id="A0A2R9T2G2"/>
<dbReference type="RefSeq" id="WP_006207284.1">
    <property type="nucleotide sequence ID" value="NZ_ADHJ01000001.1"/>
</dbReference>
<keyword evidence="2" id="KW-1185">Reference proteome</keyword>
<dbReference type="REBASE" id="42878">
    <property type="entry name" value="PvoV453ORF1590P"/>
</dbReference>
<dbReference type="KEGG" id="pvo:PVOR_01600"/>
<evidence type="ECO:0000313" key="2">
    <source>
        <dbReference type="Proteomes" id="UP000003094"/>
    </source>
</evidence>
<proteinExistence type="predicted"/>
<sequence>MLSNSNFWQKKKPEDALPQAFLTGSSRFVYIVSPNAIEGKLLLEKERSEIMNMMAFGNAERYILSLFPPDAMFRLGGFDYRVIFSGKPRPTNRGGECKTDVYVSAFNIQSGDEIELKISFKKENADFLENKMTDIRAIQIFGDAWQNRIREFVSQIHRKFLSRPIIYKSSYGNTQAGSFTLGWKMELVCRSNGDLSGNAHMTHDETIEVYAGNNLSTEKKDAIVHNRIIYGSGSANCVLNVDIAYIRTIQDAVDHLQGVFEYTEQNPDVYFVCKALNYRSFQQKWDGDRPLAVFVEWHAIDGRLTPRIIFNNPLQIGGHAVAGLLEESLQTLGIRDTDCININNVSDSRIIHF</sequence>
<evidence type="ECO:0000313" key="1">
    <source>
        <dbReference type="EMBL" id="EFU43865.1"/>
    </source>
</evidence>
<protein>
    <submittedName>
        <fullName evidence="1">Uncharacterized protein</fullName>
    </submittedName>
</protein>
<accession>A0A2R9T2G2</accession>
<reference evidence="1 2" key="1">
    <citation type="journal article" date="2010" name="BMC Genomics">
        <title>Genome sequence of the pattern forming Paenibacillus vortex bacterium reveals potential for thriving in complex environments.</title>
        <authorList>
            <person name="Sirota-Madi A."/>
            <person name="Olender T."/>
            <person name="Helman Y."/>
            <person name="Ingham C."/>
            <person name="Brainis I."/>
            <person name="Roth D."/>
            <person name="Hagi E."/>
            <person name="Brodsky L."/>
            <person name="Leshkowitz D."/>
            <person name="Galatenko V."/>
            <person name="Nikolaev V."/>
            <person name="Mugasimangalam R.C."/>
            <person name="Bransburg-Zabary S."/>
            <person name="Gutnick D.L."/>
            <person name="Lancet D."/>
            <person name="Ben-Jacob E."/>
        </authorList>
    </citation>
    <scope>NUCLEOTIDE SEQUENCE [LARGE SCALE GENOMIC DNA]</scope>
    <source>
        <strain evidence="1 2">V453</strain>
    </source>
</reference>
<dbReference type="Proteomes" id="UP000003094">
    <property type="component" value="Unassembled WGS sequence"/>
</dbReference>
<comment type="caution">
    <text evidence="1">The sequence shown here is derived from an EMBL/GenBank/DDBJ whole genome shotgun (WGS) entry which is preliminary data.</text>
</comment>